<feature type="transmembrane region" description="Helical" evidence="2">
    <location>
        <begin position="35"/>
        <end position="55"/>
    </location>
</feature>
<dbReference type="PANTHER" id="PTHR37490">
    <property type="entry name" value="EXPRESSED PROTEIN"/>
    <property type="match status" value="1"/>
</dbReference>
<reference evidence="4" key="1">
    <citation type="journal article" date="2017" name="Nat. Microbiol.">
        <title>Global analysis of biosynthetic gene clusters reveals vast potential of secondary metabolite production in Penicillium species.</title>
        <authorList>
            <person name="Nielsen J.C."/>
            <person name="Grijseels S."/>
            <person name="Prigent S."/>
            <person name="Ji B."/>
            <person name="Dainat J."/>
            <person name="Nielsen K.F."/>
            <person name="Frisvad J.C."/>
            <person name="Workman M."/>
            <person name="Nielsen J."/>
        </authorList>
    </citation>
    <scope>NUCLEOTIDE SEQUENCE [LARGE SCALE GENOMIC DNA]</scope>
    <source>
        <strain evidence="4">IBT 13039</strain>
    </source>
</reference>
<proteinExistence type="predicted"/>
<dbReference type="InterPro" id="IPR021838">
    <property type="entry name" value="DUF3431"/>
</dbReference>
<evidence type="ECO:0000256" key="1">
    <source>
        <dbReference type="SAM" id="MobiDB-lite"/>
    </source>
</evidence>
<dbReference type="EMBL" id="MOOB01000031">
    <property type="protein sequence ID" value="OQE83704.1"/>
    <property type="molecule type" value="Genomic_DNA"/>
</dbReference>
<accession>A0A1V6Y8M3</accession>
<dbReference type="OMA" id="VIYCPRY"/>
<keyword evidence="2" id="KW-0472">Membrane</keyword>
<dbReference type="Pfam" id="PF11913">
    <property type="entry name" value="DUF3431"/>
    <property type="match status" value="1"/>
</dbReference>
<keyword evidence="4" id="KW-1185">Reference proteome</keyword>
<organism evidence="3 4">
    <name type="scientific">Penicillium nalgiovense</name>
    <dbReference type="NCBI Taxonomy" id="60175"/>
    <lineage>
        <taxon>Eukaryota</taxon>
        <taxon>Fungi</taxon>
        <taxon>Dikarya</taxon>
        <taxon>Ascomycota</taxon>
        <taxon>Pezizomycotina</taxon>
        <taxon>Eurotiomycetes</taxon>
        <taxon>Eurotiomycetidae</taxon>
        <taxon>Eurotiales</taxon>
        <taxon>Aspergillaceae</taxon>
        <taxon>Penicillium</taxon>
    </lineage>
</organism>
<keyword evidence="2" id="KW-0812">Transmembrane</keyword>
<sequence>MMNSDKYGHSRSESRSESRVNPTRLKRLVASWIRLHRILSGCVIFVAILMIIKFAHLDDHSVQIMDKFLDTKEKAEKVERSAALSELVKKTRNYDANSTKVALVMPKTRSDDLRWLRDYLQTQTDNTPFIYTMDQKPETELLVAHSSRGREASAYLSFIVDLYDELPAYSIFLHSNPEQWHNDLFGPQTSSVLKSLRLEAVDAMGYSNLRCTNNPGCPTHINPNSPTQADIDNNDVRANFPSIYKGIFGDEAQVPDHIGGICCAQFAVSRARIWQRPKSDYIHMLNWIDEKSMLLVNDYGVGWVFETLWHIVFGMEGIHCPIYEQCRCDNYGWCGPLPSGETLTAIAAPQESQLKYRYG</sequence>
<dbReference type="PANTHER" id="PTHR37490:SF2">
    <property type="match status" value="1"/>
</dbReference>
<dbReference type="Proteomes" id="UP000191691">
    <property type="component" value="Unassembled WGS sequence"/>
</dbReference>
<keyword evidence="2" id="KW-1133">Transmembrane helix</keyword>
<gene>
    <name evidence="3" type="ORF">PENNAL_c0031G11454</name>
</gene>
<evidence type="ECO:0000256" key="2">
    <source>
        <dbReference type="SAM" id="Phobius"/>
    </source>
</evidence>
<evidence type="ECO:0000313" key="3">
    <source>
        <dbReference type="EMBL" id="OQE83704.1"/>
    </source>
</evidence>
<feature type="compositionally biased region" description="Basic and acidic residues" evidence="1">
    <location>
        <begin position="1"/>
        <end position="18"/>
    </location>
</feature>
<comment type="caution">
    <text evidence="3">The sequence shown here is derived from an EMBL/GenBank/DDBJ whole genome shotgun (WGS) entry which is preliminary data.</text>
</comment>
<protein>
    <submittedName>
        <fullName evidence="3">Uncharacterized protein</fullName>
    </submittedName>
</protein>
<dbReference type="STRING" id="60175.A0A1V6Y8M3"/>
<evidence type="ECO:0000313" key="4">
    <source>
        <dbReference type="Proteomes" id="UP000191691"/>
    </source>
</evidence>
<feature type="region of interest" description="Disordered" evidence="1">
    <location>
        <begin position="1"/>
        <end position="20"/>
    </location>
</feature>
<name>A0A1V6Y8M3_PENNA</name>
<dbReference type="AlphaFoldDB" id="A0A1V6Y8M3"/>